<evidence type="ECO:0000256" key="2">
    <source>
        <dbReference type="ARBA" id="ARBA00004613"/>
    </source>
</evidence>
<dbReference type="Gene3D" id="3.20.20.80">
    <property type="entry name" value="Glycosidases"/>
    <property type="match status" value="1"/>
</dbReference>
<dbReference type="SUPFAM" id="SSF51445">
    <property type="entry name" value="(Trans)glycosidases"/>
    <property type="match status" value="1"/>
</dbReference>
<dbReference type="InterPro" id="IPR029070">
    <property type="entry name" value="Chitinase_insertion_sf"/>
</dbReference>
<keyword evidence="6 12" id="KW-0147">Chitin-binding</keyword>
<dbReference type="PANTHER" id="PTHR11177:SF397">
    <property type="entry name" value="CHITINASE"/>
    <property type="match status" value="1"/>
</dbReference>
<keyword evidence="5" id="KW-0964">Secreted</keyword>
<dbReference type="HOGENOM" id="CLU_001837_3_1_1"/>
<dbReference type="Pfam" id="PF00187">
    <property type="entry name" value="Chitin_bind_1"/>
    <property type="match status" value="1"/>
</dbReference>
<comment type="caution">
    <text evidence="17">The sequence shown here is derived from an EMBL/GenBank/DDBJ whole genome shotgun (WGS) entry which is preliminary data.</text>
</comment>
<keyword evidence="9" id="KW-0119">Carbohydrate metabolism</keyword>
<dbReference type="InterPro" id="IPR001579">
    <property type="entry name" value="Glyco_hydro_18_chit_AS"/>
</dbReference>
<evidence type="ECO:0000256" key="12">
    <source>
        <dbReference type="PROSITE-ProRule" id="PRU00261"/>
    </source>
</evidence>
<dbReference type="Gene3D" id="3.30.60.10">
    <property type="entry name" value="Endochitinase-like"/>
    <property type="match status" value="1"/>
</dbReference>
<dbReference type="SMART" id="SM00636">
    <property type="entry name" value="Glyco_18"/>
    <property type="match status" value="1"/>
</dbReference>
<comment type="subcellular location">
    <subcellularLocation>
        <location evidence="2">Secreted</location>
    </subcellularLocation>
</comment>
<dbReference type="Gene3D" id="3.10.50.10">
    <property type="match status" value="1"/>
</dbReference>
<feature type="disulfide bond" evidence="12">
    <location>
        <begin position="125"/>
        <end position="137"/>
    </location>
</feature>
<evidence type="ECO:0000256" key="10">
    <source>
        <dbReference type="ARBA" id="ARBA00023295"/>
    </source>
</evidence>
<proteinExistence type="inferred from homology"/>
<evidence type="ECO:0000259" key="15">
    <source>
        <dbReference type="PROSITE" id="PS50941"/>
    </source>
</evidence>
<dbReference type="InterPro" id="IPR001002">
    <property type="entry name" value="Chitin-bd_1"/>
</dbReference>
<dbReference type="CDD" id="cd00035">
    <property type="entry name" value="ChtBD1"/>
    <property type="match status" value="1"/>
</dbReference>
<evidence type="ECO:0000256" key="4">
    <source>
        <dbReference type="ARBA" id="ARBA00012729"/>
    </source>
</evidence>
<feature type="domain" description="GH18" evidence="16">
    <location>
        <begin position="169"/>
        <end position="519"/>
    </location>
</feature>
<evidence type="ECO:0000256" key="6">
    <source>
        <dbReference type="ARBA" id="ARBA00022669"/>
    </source>
</evidence>
<evidence type="ECO:0000256" key="1">
    <source>
        <dbReference type="ARBA" id="ARBA00000822"/>
    </source>
</evidence>
<evidence type="ECO:0000256" key="5">
    <source>
        <dbReference type="ARBA" id="ARBA00022525"/>
    </source>
</evidence>
<dbReference type="Pfam" id="PF00704">
    <property type="entry name" value="Glyco_hydro_18"/>
    <property type="match status" value="1"/>
</dbReference>
<feature type="transmembrane region" description="Helical" evidence="14">
    <location>
        <begin position="12"/>
        <end position="36"/>
    </location>
</feature>
<keyword evidence="12" id="KW-1015">Disulfide bond</keyword>
<dbReference type="SUPFAM" id="SSF57016">
    <property type="entry name" value="Plant lectins/antimicrobial peptides"/>
    <property type="match status" value="1"/>
</dbReference>
<dbReference type="InterPro" id="IPR001223">
    <property type="entry name" value="Glyco_hydro18_cat"/>
</dbReference>
<keyword evidence="11" id="KW-0624">Polysaccharide degradation</keyword>
<dbReference type="GO" id="GO:0000272">
    <property type="term" value="P:polysaccharide catabolic process"/>
    <property type="evidence" value="ECO:0007669"/>
    <property type="project" value="UniProtKB-KW"/>
</dbReference>
<evidence type="ECO:0000256" key="14">
    <source>
        <dbReference type="SAM" id="Phobius"/>
    </source>
</evidence>
<dbReference type="OrthoDB" id="4877169at2759"/>
<dbReference type="PROSITE" id="PS01095">
    <property type="entry name" value="GH18_1"/>
    <property type="match status" value="1"/>
</dbReference>
<keyword evidence="14" id="KW-0812">Transmembrane</keyword>
<dbReference type="InterPro" id="IPR036861">
    <property type="entry name" value="Endochitinase-like_sf"/>
</dbReference>
<organism evidence="17 18">
    <name type="scientific">Hypocrea atroviridis (strain ATCC 20476 / IMI 206040)</name>
    <name type="common">Trichoderma atroviride</name>
    <dbReference type="NCBI Taxonomy" id="452589"/>
    <lineage>
        <taxon>Eukaryota</taxon>
        <taxon>Fungi</taxon>
        <taxon>Dikarya</taxon>
        <taxon>Ascomycota</taxon>
        <taxon>Pezizomycotina</taxon>
        <taxon>Sordariomycetes</taxon>
        <taxon>Hypocreomycetidae</taxon>
        <taxon>Hypocreales</taxon>
        <taxon>Hypocreaceae</taxon>
        <taxon>Trichoderma</taxon>
    </lineage>
</organism>
<evidence type="ECO:0000256" key="11">
    <source>
        <dbReference type="ARBA" id="ARBA00023326"/>
    </source>
</evidence>
<comment type="catalytic activity">
    <reaction evidence="1">
        <text>Random endo-hydrolysis of N-acetyl-beta-D-glucosaminide (1-&gt;4)-beta-linkages in chitin and chitodextrins.</text>
        <dbReference type="EC" id="3.2.1.14"/>
    </reaction>
</comment>
<dbReference type="EC" id="3.2.1.14" evidence="4"/>
<feature type="disulfide bond" evidence="12">
    <location>
        <begin position="148"/>
        <end position="152"/>
    </location>
</feature>
<evidence type="ECO:0000256" key="8">
    <source>
        <dbReference type="ARBA" id="ARBA00023024"/>
    </source>
</evidence>
<dbReference type="PANTHER" id="PTHR11177">
    <property type="entry name" value="CHITINASE"/>
    <property type="match status" value="1"/>
</dbReference>
<keyword evidence="8" id="KW-0146">Chitin degradation</keyword>
<dbReference type="GO" id="GO:0005576">
    <property type="term" value="C:extracellular region"/>
    <property type="evidence" value="ECO:0007669"/>
    <property type="project" value="UniProtKB-SubCell"/>
</dbReference>
<dbReference type="InterPro" id="IPR017853">
    <property type="entry name" value="GH"/>
</dbReference>
<comment type="similarity">
    <text evidence="3">Belongs to the glycosyl hydrolase 18 family. Chitinase class V subfamily.</text>
</comment>
<dbReference type="EMBL" id="ABDG02000026">
    <property type="protein sequence ID" value="EHK43638.1"/>
    <property type="molecule type" value="Genomic_DNA"/>
</dbReference>
<gene>
    <name evidence="17" type="primary">TAC5</name>
    <name evidence="17" type="ORF">TRIATDRAFT_348128</name>
</gene>
<feature type="domain" description="Chitin-binding type-1" evidence="15">
    <location>
        <begin position="111"/>
        <end position="154"/>
    </location>
</feature>
<accession>G9P1W2</accession>
<dbReference type="GO" id="GO:0008843">
    <property type="term" value="F:endochitinase activity"/>
    <property type="evidence" value="ECO:0007669"/>
    <property type="project" value="UniProtKB-EC"/>
</dbReference>
<dbReference type="InterPro" id="IPR018371">
    <property type="entry name" value="Chitin-binding_1_CS"/>
</dbReference>
<evidence type="ECO:0000259" key="16">
    <source>
        <dbReference type="PROSITE" id="PS51910"/>
    </source>
</evidence>
<keyword evidence="14" id="KW-1133">Transmembrane helix</keyword>
<evidence type="ECO:0000256" key="13">
    <source>
        <dbReference type="RuleBase" id="RU000489"/>
    </source>
</evidence>
<dbReference type="Proteomes" id="UP000005426">
    <property type="component" value="Unassembled WGS sequence"/>
</dbReference>
<evidence type="ECO:0000313" key="17">
    <source>
        <dbReference type="EMBL" id="EHK43638.1"/>
    </source>
</evidence>
<sequence>MDRQYRLIRLRYALLLPLLLALGLVLTFHVQVIGYIKHGVESLQVSTPNEAYLDSTFDGLPLKRANTGYTCNAKPCSNGACCGSYQGTSEGICGYGSSVSSFRCTSNCNATAQCGEFAPKGSEFCPLNVCCSQFGFCGTGHDFCSGKCQSNCVQKPAVPPGRNSGSVLNKVIGYYEGWSNARSCYAFPPSAIPTKGLTHVNFAFAYIDPKSYKIAIMESDMPSSLFAQTTGLRALNSDADDVEIFVSIGGWSFSDNSTATQPVFSDIAASEANRNTFAKNLVDFLTEYGFDGVDFDWEYPGAPDRRGKREDTKNYVLLLRAVRQAFDSSGGRYGISFTAPSSLWYLQWFDLPGMIEYADWINLMTYDLHGAWDSMDAIGSIVQAHTNLTEIKSTLDLLWRVNIPPKKVIMGLGFYGRSFTLSHPSCATPGCPFSEAAAPGICSKKAGILAYFEIMDILDKQKPKVIWDKADAVKYFQFGAAKDQWVEYANSIGLGGVLIWSVDQDTTNSDALGGLVGKNAAGITKHSHASKSVAGSWASQNGQKCVKTDCLSDSEIGTWGTDFSIAPNGNAFRDNCGKKKNRYIVCPTDAMPSTCQWRGGETTKLCHGQCHAGEVTLFHSKHATVNCLAPGLQAFCCQSNTWSALVDSCTWSSDTTCPSSKTWVAQKNVITEERQLVDTDYIVTPVAYCCDSAFDDCHWIGKGTCDQNECADYEIELALDDVGNSTEWCANGLNNRQKVLCCTPPQKLNPFLPVPLANLFPTLPPATYVPDFHIESLQNSSISSGSDTVTGAFGMVVIDGPPNVVTSLSARDDSHIQFLDCERSEKRDAKSVYTARYICIDDSPQSNCNAVHEGGANGTIVKLPEGCGFATYGVVKDIRLSTNLTVEHELQKRAPSLNPPVYEMDISYDYSLVKRDSGTVYVRIDYGDSLGYWNDIVRGDAITKRGLDESIDKRFWSPDAKVWADELNAIRYSDSRPQRSLVLEQSDFSQVLFSQDQSAHCGGKDGFMLIELEGSVKSEIRFGVTMVGTISPEINFEETYGYFDANMAYSGTLMLNSKASVDIDGSTKFVPVFATDISNYAFSEPGMVSFTPKMNIQTSLMGHGQINSDFVLSFRAGTDGYARSNEPLSLGDPKGDVANIVGPESWAGFAGGAPNKGLSKRGCTESTLLGVYLDMQTWLDIDVFGFGTDEEAADGRFLIDVPHYIRVISDSGNISVISADRQVGIEAYSTGISSAWETDDSSHLVGSIGKPYIYTSGLSNPAPPRTAPDWGTDSVIEGDYCSCSDNRAATLTCCYLGTNMAQFDSDWNGDSEDGLPVADKRSFDLDPRGTGGRREFHVHTPSGATFIIRSHTYPNGRNGAYLVGVNTQAGYYNLANAANCSDVSITSSGPQNSDYVTEHIVELGTFGLMLDWMMFGTFTLPDGSVVRSRYTPIPEALLGTGGLFQTAWDQWPSSRMTSTSTPMDDIWTAFGDTTNPGVLVNCEKIFNGVKMQIWQGNNPMSKDTWKANNFDDTSDKNGKVAAEGGISTIRLATSIFSYLNDQVINDNMAIIFNSMHATFTQFDEEVARGGLNVNTADMFSEFVYYALIPRLEGVQAWAETRIETLRSNWEAVRNSPMSSARAATVGEVLQNAQRALARTPKHGVH</sequence>
<name>G9P1W2_HYPAI</name>
<dbReference type="PROSITE" id="PS00026">
    <property type="entry name" value="CHIT_BIND_I_1"/>
    <property type="match status" value="1"/>
</dbReference>
<evidence type="ECO:0000256" key="9">
    <source>
        <dbReference type="ARBA" id="ARBA00023277"/>
    </source>
</evidence>
<reference evidence="17 18" key="1">
    <citation type="journal article" date="2011" name="Genome Biol.">
        <title>Comparative genome sequence analysis underscores mycoparasitism as the ancestral life style of Trichoderma.</title>
        <authorList>
            <person name="Kubicek C.P."/>
            <person name="Herrera-Estrella A."/>
            <person name="Seidl-Seiboth V."/>
            <person name="Martinez D.A."/>
            <person name="Druzhinina I.S."/>
            <person name="Thon M."/>
            <person name="Zeilinger S."/>
            <person name="Casas-Flores S."/>
            <person name="Horwitz B.A."/>
            <person name="Mukherjee P.K."/>
            <person name="Mukherjee M."/>
            <person name="Kredics L."/>
            <person name="Alcaraz L.D."/>
            <person name="Aerts A."/>
            <person name="Antal Z."/>
            <person name="Atanasova L."/>
            <person name="Cervantes-Badillo M.G."/>
            <person name="Challacombe J."/>
            <person name="Chertkov O."/>
            <person name="McCluskey K."/>
            <person name="Coulpier F."/>
            <person name="Deshpande N."/>
            <person name="von Doehren H."/>
            <person name="Ebbole D.J."/>
            <person name="Esquivel-Naranjo E.U."/>
            <person name="Fekete E."/>
            <person name="Flipphi M."/>
            <person name="Glaser F."/>
            <person name="Gomez-Rodriguez E.Y."/>
            <person name="Gruber S."/>
            <person name="Han C."/>
            <person name="Henrissat B."/>
            <person name="Hermosa R."/>
            <person name="Hernandez-Onate M."/>
            <person name="Karaffa L."/>
            <person name="Kosti I."/>
            <person name="Le Crom S."/>
            <person name="Lindquist E."/>
            <person name="Lucas S."/>
            <person name="Luebeck M."/>
            <person name="Luebeck P.S."/>
            <person name="Margeot A."/>
            <person name="Metz B."/>
            <person name="Misra M."/>
            <person name="Nevalainen H."/>
            <person name="Omann M."/>
            <person name="Packer N."/>
            <person name="Perrone G."/>
            <person name="Uresti-Rivera E.E."/>
            <person name="Salamov A."/>
            <person name="Schmoll M."/>
            <person name="Seiboth B."/>
            <person name="Shapiro H."/>
            <person name="Sukno S."/>
            <person name="Tamayo-Ramos J.A."/>
            <person name="Tisch D."/>
            <person name="Wiest A."/>
            <person name="Wilkinson H.H."/>
            <person name="Zhang M."/>
            <person name="Coutinho P.M."/>
            <person name="Kenerley C.M."/>
            <person name="Monte E."/>
            <person name="Baker S.E."/>
            <person name="Grigoriev I.V."/>
        </authorList>
    </citation>
    <scope>NUCLEOTIDE SEQUENCE [LARGE SCALE GENOMIC DNA]</scope>
    <source>
        <strain evidence="18">ATCC 20476 / IMI 206040</strain>
    </source>
</reference>
<keyword evidence="10 13" id="KW-0326">Glycosidase</keyword>
<dbReference type="SUPFAM" id="SSF54556">
    <property type="entry name" value="Chitinase insertion domain"/>
    <property type="match status" value="1"/>
</dbReference>
<dbReference type="SMART" id="SM00270">
    <property type="entry name" value="ChtBD1"/>
    <property type="match status" value="1"/>
</dbReference>
<evidence type="ECO:0000256" key="3">
    <source>
        <dbReference type="ARBA" id="ARBA00008682"/>
    </source>
</evidence>
<dbReference type="STRING" id="452589.G9P1W2"/>
<dbReference type="GO" id="GO:0006032">
    <property type="term" value="P:chitin catabolic process"/>
    <property type="evidence" value="ECO:0007669"/>
    <property type="project" value="UniProtKB-KW"/>
</dbReference>
<keyword evidence="18" id="KW-1185">Reference proteome</keyword>
<keyword evidence="7 13" id="KW-0378">Hydrolase</keyword>
<protein>
    <recommendedName>
        <fullName evidence="4">chitinase</fullName>
        <ecNumber evidence="4">3.2.1.14</ecNumber>
    </recommendedName>
</protein>
<evidence type="ECO:0000256" key="7">
    <source>
        <dbReference type="ARBA" id="ARBA00022801"/>
    </source>
</evidence>
<evidence type="ECO:0000313" key="18">
    <source>
        <dbReference type="Proteomes" id="UP000005426"/>
    </source>
</evidence>
<dbReference type="InterPro" id="IPR050314">
    <property type="entry name" value="Glycosyl_Hydrlase_18"/>
</dbReference>
<feature type="disulfide bond" evidence="12">
    <location>
        <begin position="130"/>
        <end position="144"/>
    </location>
</feature>
<comment type="caution">
    <text evidence="12">Lacks conserved residue(s) required for the propagation of feature annotation.</text>
</comment>
<dbReference type="eggNOG" id="KOG2806">
    <property type="taxonomic scope" value="Eukaryota"/>
</dbReference>
<dbReference type="PROSITE" id="PS51910">
    <property type="entry name" value="GH18_2"/>
    <property type="match status" value="1"/>
</dbReference>
<keyword evidence="14" id="KW-0472">Membrane</keyword>
<dbReference type="PROSITE" id="PS50941">
    <property type="entry name" value="CHIT_BIND_I_2"/>
    <property type="match status" value="1"/>
</dbReference>
<dbReference type="InterPro" id="IPR011583">
    <property type="entry name" value="Chitinase_II/V-like_cat"/>
</dbReference>
<dbReference type="GO" id="GO:0008061">
    <property type="term" value="F:chitin binding"/>
    <property type="evidence" value="ECO:0007669"/>
    <property type="project" value="UniProtKB-UniRule"/>
</dbReference>